<sequence>MGEFANQIVRVFARKASEQGGVISGDNPAAYNATDPFRLWVIQVVIIIAMTQLLSMGLSRIRQPRVIAEVIGGVILGPTVMGRIPGFTNAIFPTAGMPSLVLTSTIGLILFLFLVGLEIDTRLLRRNVKASAAVSVAGLVFPLGLGAALGVGVYKQFISPSVNFGYFILFTAVAIGITAFPVLCRILTELKLLETEVGVVTLSAGIGNDVVGWVLLALTVALVNASSGLTALYVLLATVGYVIFLLYPGRWAFVWLARRTGSLEQGSPTPLMMTVTLLVVFISAFYTDIIGVHAIFGGFLAGLIIPHENGFAISFVEKLEDLVSIILLPIYFTLSGLKTNLGLLNNGITWGYVVIICLVAFSSKFISCAGAAYATGYRWREAGAIGSLMSCKGLVELIVLNIGLQAGILDTRTFSMFIVHALILTFMTTPLTLFFYPEKYRVVVGSKSRVDTPEAGPAAPKPISDSATKSKFAFILEKVEQLPAAMTIANLLQSQDLSASQETLSAPTSADNKEAEAFGSSSDDLDHKILPPPSSPTISINALRLIELTNRTSAVIRSQEADALIYNDPVVSVFKTFGSLNRLRVSANLSVVNYDEFPSAISQHVKDVEAEMVIIPWSRGTTSIDTSFIEHGNGPNTTHNPFDGIFHKTTTQDQTSSVVYSEFIRNVFLNCPSDVALFVDRGQQQHHTQHLFLPFFGGPDDRLALTFLVQLCAKTGVTGSVVRLRKTAEVRDDDDDEKIFSAELPVAHMTVAAADTIYGHQNTQTRLASDTADNFLWDRYTTTPASPTSPSSLSRITFTTHSTSTPLRKLTELAAAEASATSAQRRSMIVLLGRSRRMAVEDLKGELKELSASGPATGSSVSKTLGDVGAALVGRNVNASLLVLQAAAGL</sequence>
<dbReference type="GO" id="GO:1902600">
    <property type="term" value="P:proton transmembrane transport"/>
    <property type="evidence" value="ECO:0007669"/>
    <property type="project" value="InterPro"/>
</dbReference>
<reference evidence="10 11" key="1">
    <citation type="journal article" date="2008" name="Nature">
        <title>The genome of Laccaria bicolor provides insights into mycorrhizal symbiosis.</title>
        <authorList>
            <person name="Martin F."/>
            <person name="Aerts A."/>
            <person name="Ahren D."/>
            <person name="Brun A."/>
            <person name="Danchin E.G.J."/>
            <person name="Duchaussoy F."/>
            <person name="Gibon J."/>
            <person name="Kohler A."/>
            <person name="Lindquist E."/>
            <person name="Pereda V."/>
            <person name="Salamov A."/>
            <person name="Shapiro H.J."/>
            <person name="Wuyts J."/>
            <person name="Blaudez D."/>
            <person name="Buee M."/>
            <person name="Brokstein P."/>
            <person name="Canbaeck B."/>
            <person name="Cohen D."/>
            <person name="Courty P.E."/>
            <person name="Coutinho P.M."/>
            <person name="Delaruelle C."/>
            <person name="Detter J.C."/>
            <person name="Deveau A."/>
            <person name="DiFazio S."/>
            <person name="Duplessis S."/>
            <person name="Fraissinet-Tachet L."/>
            <person name="Lucic E."/>
            <person name="Frey-Klett P."/>
            <person name="Fourrey C."/>
            <person name="Feussner I."/>
            <person name="Gay G."/>
            <person name="Grimwood J."/>
            <person name="Hoegger P.J."/>
            <person name="Jain P."/>
            <person name="Kilaru S."/>
            <person name="Labbe J."/>
            <person name="Lin Y.C."/>
            <person name="Legue V."/>
            <person name="Le Tacon F."/>
            <person name="Marmeisse R."/>
            <person name="Melayah D."/>
            <person name="Montanini B."/>
            <person name="Muratet M."/>
            <person name="Nehls U."/>
            <person name="Niculita-Hirzel H."/>
            <person name="Oudot-Le Secq M.P."/>
            <person name="Peter M."/>
            <person name="Quesneville H."/>
            <person name="Rajashekar B."/>
            <person name="Reich M."/>
            <person name="Rouhier N."/>
            <person name="Schmutz J."/>
            <person name="Yin T."/>
            <person name="Chalot M."/>
            <person name="Henrissat B."/>
            <person name="Kuees U."/>
            <person name="Lucas S."/>
            <person name="Van de Peer Y."/>
            <person name="Podila G.K."/>
            <person name="Polle A."/>
            <person name="Pukkila P.J."/>
            <person name="Richardson P.M."/>
            <person name="Rouze P."/>
            <person name="Sanders I.R."/>
            <person name="Stajich J.E."/>
            <person name="Tunlid A."/>
            <person name="Tuskan G."/>
            <person name="Grigoriev I.V."/>
        </authorList>
    </citation>
    <scope>NUCLEOTIDE SEQUENCE [LARGE SCALE GENOMIC DNA]</scope>
    <source>
        <strain evidence="11">S238N-H82 / ATCC MYA-4686</strain>
    </source>
</reference>
<comment type="subcellular location">
    <subcellularLocation>
        <location evidence="1">Membrane</location>
        <topology evidence="1">Multi-pass membrane protein</topology>
    </subcellularLocation>
</comment>
<evidence type="ECO:0000256" key="3">
    <source>
        <dbReference type="ARBA" id="ARBA00022692"/>
    </source>
</evidence>
<evidence type="ECO:0000256" key="8">
    <source>
        <dbReference type="SAM" id="Phobius"/>
    </source>
</evidence>
<evidence type="ECO:0000313" key="11">
    <source>
        <dbReference type="Proteomes" id="UP000001194"/>
    </source>
</evidence>
<dbReference type="InParanoid" id="B0CZL0"/>
<evidence type="ECO:0000313" key="10">
    <source>
        <dbReference type="EMBL" id="EDR12164.1"/>
    </source>
</evidence>
<gene>
    <name evidence="10" type="ORF">LACBIDRAFT_172283</name>
</gene>
<dbReference type="PANTHER" id="PTHR32468">
    <property type="entry name" value="CATION/H + ANTIPORTER"/>
    <property type="match status" value="1"/>
</dbReference>
<keyword evidence="11" id="KW-1185">Reference proteome</keyword>
<keyword evidence="3 8" id="KW-0812">Transmembrane</keyword>
<dbReference type="EMBL" id="DS547094">
    <property type="protein sequence ID" value="EDR12164.1"/>
    <property type="molecule type" value="Genomic_DNA"/>
</dbReference>
<evidence type="ECO:0000256" key="7">
    <source>
        <dbReference type="SAM" id="MobiDB-lite"/>
    </source>
</evidence>
<feature type="transmembrane region" description="Helical" evidence="8">
    <location>
        <begin position="385"/>
        <end position="408"/>
    </location>
</feature>
<dbReference type="AlphaFoldDB" id="B0CZL0"/>
<feature type="domain" description="Cation/H+ exchanger transmembrane" evidence="9">
    <location>
        <begin position="50"/>
        <end position="431"/>
    </location>
</feature>
<feature type="transmembrane region" description="Helical" evidence="8">
    <location>
        <begin position="199"/>
        <end position="223"/>
    </location>
</feature>
<dbReference type="Pfam" id="PF00999">
    <property type="entry name" value="Na_H_Exchanger"/>
    <property type="match status" value="1"/>
</dbReference>
<feature type="transmembrane region" description="Helical" evidence="8">
    <location>
        <begin position="131"/>
        <end position="154"/>
    </location>
</feature>
<accession>B0CZL0</accession>
<feature type="region of interest" description="Disordered" evidence="7">
    <location>
        <begin position="502"/>
        <end position="533"/>
    </location>
</feature>
<keyword evidence="2" id="KW-0813">Transport</keyword>
<dbReference type="GO" id="GO:0015297">
    <property type="term" value="F:antiporter activity"/>
    <property type="evidence" value="ECO:0007669"/>
    <property type="project" value="InterPro"/>
</dbReference>
<feature type="transmembrane region" description="Helical" evidence="8">
    <location>
        <begin position="349"/>
        <end position="373"/>
    </location>
</feature>
<evidence type="ECO:0000256" key="4">
    <source>
        <dbReference type="ARBA" id="ARBA00022989"/>
    </source>
</evidence>
<feature type="transmembrane region" description="Helical" evidence="8">
    <location>
        <begin position="229"/>
        <end position="247"/>
    </location>
</feature>
<dbReference type="GeneID" id="6072166"/>
<keyword evidence="5" id="KW-0406">Ion transport</keyword>
<dbReference type="Proteomes" id="UP000001194">
    <property type="component" value="Unassembled WGS sequence"/>
</dbReference>
<protein>
    <submittedName>
        <fullName evidence="10">Predicted protein</fullName>
    </submittedName>
</protein>
<dbReference type="PANTHER" id="PTHR32468:SF0">
    <property type="entry name" value="K(+)_H(+) ANTIPORTER 1"/>
    <property type="match status" value="1"/>
</dbReference>
<evidence type="ECO:0000259" key="9">
    <source>
        <dbReference type="Pfam" id="PF00999"/>
    </source>
</evidence>
<organism evidence="11">
    <name type="scientific">Laccaria bicolor (strain S238N-H82 / ATCC MYA-4686)</name>
    <name type="common">Bicoloured deceiver</name>
    <name type="synonym">Laccaria laccata var. bicolor</name>
    <dbReference type="NCBI Taxonomy" id="486041"/>
    <lineage>
        <taxon>Eukaryota</taxon>
        <taxon>Fungi</taxon>
        <taxon>Dikarya</taxon>
        <taxon>Basidiomycota</taxon>
        <taxon>Agaricomycotina</taxon>
        <taxon>Agaricomycetes</taxon>
        <taxon>Agaricomycetidae</taxon>
        <taxon>Agaricales</taxon>
        <taxon>Agaricineae</taxon>
        <taxon>Hydnangiaceae</taxon>
        <taxon>Laccaria</taxon>
    </lineage>
</organism>
<dbReference type="InterPro" id="IPR006153">
    <property type="entry name" value="Cation/H_exchanger_TM"/>
</dbReference>
<evidence type="ECO:0000256" key="1">
    <source>
        <dbReference type="ARBA" id="ARBA00004141"/>
    </source>
</evidence>
<feature type="transmembrane region" description="Helical" evidence="8">
    <location>
        <begin position="414"/>
        <end position="436"/>
    </location>
</feature>
<dbReference type="InterPro" id="IPR050794">
    <property type="entry name" value="CPA2_transporter"/>
</dbReference>
<dbReference type="FunCoup" id="B0CZL0">
    <property type="interactions" value="16"/>
</dbReference>
<evidence type="ECO:0000256" key="6">
    <source>
        <dbReference type="ARBA" id="ARBA00023136"/>
    </source>
</evidence>
<feature type="transmembrane region" description="Helical" evidence="8">
    <location>
        <begin position="166"/>
        <end position="187"/>
    </location>
</feature>
<evidence type="ECO:0000256" key="2">
    <source>
        <dbReference type="ARBA" id="ARBA00022448"/>
    </source>
</evidence>
<dbReference type="OrthoDB" id="2687058at2759"/>
<dbReference type="RefSeq" id="XP_001876428.1">
    <property type="nucleotide sequence ID" value="XM_001876393.1"/>
</dbReference>
<dbReference type="InterPro" id="IPR038770">
    <property type="entry name" value="Na+/solute_symporter_sf"/>
</dbReference>
<feature type="transmembrane region" description="Helical" evidence="8">
    <location>
        <begin position="66"/>
        <end position="84"/>
    </location>
</feature>
<keyword evidence="4 8" id="KW-1133">Transmembrane helix</keyword>
<dbReference type="HOGENOM" id="CLU_005126_10_0_1"/>
<feature type="transmembrane region" description="Helical" evidence="8">
    <location>
        <begin position="96"/>
        <end position="119"/>
    </location>
</feature>
<dbReference type="KEGG" id="lbc:LACBIDRAFT_172283"/>
<feature type="transmembrane region" description="Helical" evidence="8">
    <location>
        <begin position="37"/>
        <end position="54"/>
    </location>
</feature>
<keyword evidence="6 8" id="KW-0472">Membrane</keyword>
<dbReference type="Gene3D" id="1.20.1530.20">
    <property type="match status" value="1"/>
</dbReference>
<evidence type="ECO:0000256" key="5">
    <source>
        <dbReference type="ARBA" id="ARBA00023065"/>
    </source>
</evidence>
<dbReference type="GO" id="GO:0016020">
    <property type="term" value="C:membrane"/>
    <property type="evidence" value="ECO:0007669"/>
    <property type="project" value="UniProtKB-SubCell"/>
</dbReference>
<name>B0CZL0_LACBS</name>
<feature type="transmembrane region" description="Helical" evidence="8">
    <location>
        <begin position="319"/>
        <end position="337"/>
    </location>
</feature>
<proteinExistence type="predicted"/>